<evidence type="ECO:0000256" key="2">
    <source>
        <dbReference type="ARBA" id="ARBA00022598"/>
    </source>
</evidence>
<comment type="caution">
    <text evidence="5">The sequence shown here is derived from an EMBL/GenBank/DDBJ whole genome shotgun (WGS) entry which is preliminary data.</text>
</comment>
<dbReference type="PROSITE" id="PS00455">
    <property type="entry name" value="AMP_BINDING"/>
    <property type="match status" value="1"/>
</dbReference>
<evidence type="ECO:0000313" key="5">
    <source>
        <dbReference type="EMBL" id="MFC6890209.1"/>
    </source>
</evidence>
<dbReference type="InterPro" id="IPR045851">
    <property type="entry name" value="AMP-bd_C_sf"/>
</dbReference>
<dbReference type="SUPFAM" id="SSF56801">
    <property type="entry name" value="Acetyl-CoA synthetase-like"/>
    <property type="match status" value="1"/>
</dbReference>
<sequence>MFRDEDIRWTYAEFNEELNKMANAYLDLGLSKGDRVGFMGQNTSELIVSYIASMYIGLEPCFFNLRESKGRLQKLSQRFDPECFVYDERVEEKISYIRETVDLDTEISVNGSAGPNSVAFSDLESEYTSDPPDTQVSRGDVGLISWSSGTTGIPKGLVWSNEGVVFSGSICGNAYDLRSDDSMVNMFTPGFHGWVYFTFPAILNGAKLIFLEEYEPVPFLEAIEEERVSVFGGVPTPLRMALQQDIENYDFSSVRHGFFAGEKMDPNSIKTVNEHITTEFYSIYGTSEAAALSGQLADVYKEKPDCLGQGPPTVEARAVKLTEAGGKANPDEIVAPGESGELIISSPARAEYVLDDPEKTNEIFRDGWWYSGDAVRKDEDGDLFIVGRTDDMIISGGINVFPNPIEEAVTEVEGVVEAAVIGLPSEEWGEEVTAVVRSTNDVSESELEQYLRDHEDIPSHARPKAFYFWGSEEFPKTTSGKIYRSKIKEHIEGSNHDE</sequence>
<dbReference type="InterPro" id="IPR020845">
    <property type="entry name" value="AMP-binding_CS"/>
</dbReference>
<dbReference type="PANTHER" id="PTHR43201:SF5">
    <property type="entry name" value="MEDIUM-CHAIN ACYL-COA LIGASE ACSF2, MITOCHONDRIAL"/>
    <property type="match status" value="1"/>
</dbReference>
<dbReference type="Pfam" id="PF13193">
    <property type="entry name" value="AMP-binding_C"/>
    <property type="match status" value="1"/>
</dbReference>
<evidence type="ECO:0000259" key="4">
    <source>
        <dbReference type="Pfam" id="PF13193"/>
    </source>
</evidence>
<keyword evidence="6" id="KW-1185">Reference proteome</keyword>
<dbReference type="InterPro" id="IPR025110">
    <property type="entry name" value="AMP-bd_C"/>
</dbReference>
<evidence type="ECO:0000256" key="1">
    <source>
        <dbReference type="ARBA" id="ARBA00006432"/>
    </source>
</evidence>
<dbReference type="Gene3D" id="3.40.50.12780">
    <property type="entry name" value="N-terminal domain of ligase-like"/>
    <property type="match status" value="1"/>
</dbReference>
<dbReference type="GO" id="GO:0016874">
    <property type="term" value="F:ligase activity"/>
    <property type="evidence" value="ECO:0007669"/>
    <property type="project" value="UniProtKB-KW"/>
</dbReference>
<proteinExistence type="inferred from homology"/>
<dbReference type="InterPro" id="IPR000873">
    <property type="entry name" value="AMP-dep_synth/lig_dom"/>
</dbReference>
<feature type="domain" description="AMP-dependent synthetase/ligase" evidence="3">
    <location>
        <begin position="4"/>
        <end position="348"/>
    </location>
</feature>
<evidence type="ECO:0000313" key="6">
    <source>
        <dbReference type="Proteomes" id="UP001596333"/>
    </source>
</evidence>
<accession>A0ABD5UR45</accession>
<dbReference type="InterPro" id="IPR042099">
    <property type="entry name" value="ANL_N_sf"/>
</dbReference>
<evidence type="ECO:0000259" key="3">
    <source>
        <dbReference type="Pfam" id="PF00501"/>
    </source>
</evidence>
<dbReference type="Pfam" id="PF00501">
    <property type="entry name" value="AMP-binding"/>
    <property type="match status" value="1"/>
</dbReference>
<comment type="similarity">
    <text evidence="1">Belongs to the ATP-dependent AMP-binding enzyme family.</text>
</comment>
<organism evidence="5 6">
    <name type="scientific">Halorubrum trueperi</name>
    <dbReference type="NCBI Taxonomy" id="2004704"/>
    <lineage>
        <taxon>Archaea</taxon>
        <taxon>Methanobacteriati</taxon>
        <taxon>Methanobacteriota</taxon>
        <taxon>Stenosarchaea group</taxon>
        <taxon>Halobacteria</taxon>
        <taxon>Halobacteriales</taxon>
        <taxon>Haloferacaceae</taxon>
        <taxon>Halorubrum</taxon>
    </lineage>
</organism>
<protein>
    <submittedName>
        <fullName evidence="5">Class I adenylate-forming enzyme family protein</fullName>
    </submittedName>
</protein>
<dbReference type="Gene3D" id="3.30.300.30">
    <property type="match status" value="1"/>
</dbReference>
<name>A0ABD5UR45_9EURY</name>
<gene>
    <name evidence="5" type="ORF">ACFQEY_14490</name>
</gene>
<dbReference type="EMBL" id="JBHSXI010000017">
    <property type="protein sequence ID" value="MFC6890209.1"/>
    <property type="molecule type" value="Genomic_DNA"/>
</dbReference>
<dbReference type="RefSeq" id="WP_379769858.1">
    <property type="nucleotide sequence ID" value="NZ_JBHSXI010000017.1"/>
</dbReference>
<feature type="domain" description="AMP-binding enzyme C-terminal" evidence="4">
    <location>
        <begin position="405"/>
        <end position="481"/>
    </location>
</feature>
<dbReference type="PANTHER" id="PTHR43201">
    <property type="entry name" value="ACYL-COA SYNTHETASE"/>
    <property type="match status" value="1"/>
</dbReference>
<dbReference type="AlphaFoldDB" id="A0ABD5UR45"/>
<reference evidence="5 6" key="1">
    <citation type="journal article" date="2019" name="Int. J. Syst. Evol. Microbiol.">
        <title>The Global Catalogue of Microorganisms (GCM) 10K type strain sequencing project: providing services to taxonomists for standard genome sequencing and annotation.</title>
        <authorList>
            <consortium name="The Broad Institute Genomics Platform"/>
            <consortium name="The Broad Institute Genome Sequencing Center for Infectious Disease"/>
            <person name="Wu L."/>
            <person name="Ma J."/>
        </authorList>
    </citation>
    <scope>NUCLEOTIDE SEQUENCE [LARGE SCALE GENOMIC DNA]</scope>
    <source>
        <strain evidence="5 6">Y73</strain>
    </source>
</reference>
<dbReference type="Proteomes" id="UP001596333">
    <property type="component" value="Unassembled WGS sequence"/>
</dbReference>
<keyword evidence="2" id="KW-0436">Ligase</keyword>